<reference evidence="8" key="1">
    <citation type="journal article" date="2014" name="Proc. Natl. Acad. Sci. U.S.A.">
        <title>Extensive sampling of basidiomycete genomes demonstrates inadequacy of the white-rot/brown-rot paradigm for wood decay fungi.</title>
        <authorList>
            <person name="Riley R."/>
            <person name="Salamov A.A."/>
            <person name="Brown D.W."/>
            <person name="Nagy L.G."/>
            <person name="Floudas D."/>
            <person name="Held B.W."/>
            <person name="Levasseur A."/>
            <person name="Lombard V."/>
            <person name="Morin E."/>
            <person name="Otillar R."/>
            <person name="Lindquist E.A."/>
            <person name="Sun H."/>
            <person name="LaButti K.M."/>
            <person name="Schmutz J."/>
            <person name="Jabbour D."/>
            <person name="Luo H."/>
            <person name="Baker S.E."/>
            <person name="Pisabarro A.G."/>
            <person name="Walton J.D."/>
            <person name="Blanchette R.A."/>
            <person name="Henrissat B."/>
            <person name="Martin F."/>
            <person name="Cullen D."/>
            <person name="Hibbett D.S."/>
            <person name="Grigoriev I.V."/>
        </authorList>
    </citation>
    <scope>NUCLEOTIDE SEQUENCE [LARGE SCALE GENOMIC DNA]</scope>
    <source>
        <strain evidence="8">FD-172 SS1</strain>
    </source>
</reference>
<feature type="domain" description="Calcineurin-like phosphoesterase" evidence="5">
    <location>
        <begin position="11"/>
        <end position="246"/>
    </location>
</feature>
<dbReference type="AlphaFoldDB" id="A0A067MRP6"/>
<evidence type="ECO:0000256" key="1">
    <source>
        <dbReference type="ARBA" id="ARBA00006654"/>
    </source>
</evidence>
<dbReference type="InterPro" id="IPR036907">
    <property type="entry name" value="5'-Nucleotdase_C_sf"/>
</dbReference>
<dbReference type="SUPFAM" id="SSF55816">
    <property type="entry name" value="5'-nucleotidase (syn. UDP-sugar hydrolase), C-terminal domain"/>
    <property type="match status" value="1"/>
</dbReference>
<protein>
    <recommendedName>
        <fullName evidence="9">Calcineurin-like phosphoesterase domain-containing protein</fullName>
    </recommendedName>
</protein>
<evidence type="ECO:0000313" key="8">
    <source>
        <dbReference type="Proteomes" id="UP000027195"/>
    </source>
</evidence>
<accession>A0A067MRP6</accession>
<dbReference type="Proteomes" id="UP000027195">
    <property type="component" value="Unassembled WGS sequence"/>
</dbReference>
<keyword evidence="2" id="KW-0732">Signal</keyword>
<dbReference type="InterPro" id="IPR006179">
    <property type="entry name" value="5_nucleotidase/apyrase"/>
</dbReference>
<dbReference type="Gene3D" id="3.60.21.10">
    <property type="match status" value="1"/>
</dbReference>
<dbReference type="OrthoDB" id="10252235at2759"/>
<comment type="similarity">
    <text evidence="1 3">Belongs to the 5'-nucleotidase family.</text>
</comment>
<feature type="domain" description="5'-Nucleotidase C-terminal" evidence="6">
    <location>
        <begin position="355"/>
        <end position="503"/>
    </location>
</feature>
<evidence type="ECO:0000259" key="6">
    <source>
        <dbReference type="Pfam" id="PF02872"/>
    </source>
</evidence>
<keyword evidence="3" id="KW-0378">Hydrolase</keyword>
<dbReference type="GO" id="GO:0000166">
    <property type="term" value="F:nucleotide binding"/>
    <property type="evidence" value="ECO:0007669"/>
    <property type="project" value="UniProtKB-KW"/>
</dbReference>
<evidence type="ECO:0000256" key="2">
    <source>
        <dbReference type="ARBA" id="ARBA00022729"/>
    </source>
</evidence>
<dbReference type="GO" id="GO:0009166">
    <property type="term" value="P:nucleotide catabolic process"/>
    <property type="evidence" value="ECO:0007669"/>
    <property type="project" value="InterPro"/>
</dbReference>
<dbReference type="Pfam" id="PF00149">
    <property type="entry name" value="Metallophos"/>
    <property type="match status" value="1"/>
</dbReference>
<dbReference type="GO" id="GO:0016787">
    <property type="term" value="F:hydrolase activity"/>
    <property type="evidence" value="ECO:0007669"/>
    <property type="project" value="UniProtKB-KW"/>
</dbReference>
<evidence type="ECO:0000313" key="7">
    <source>
        <dbReference type="EMBL" id="KDQ14261.1"/>
    </source>
</evidence>
<organism evidence="7 8">
    <name type="scientific">Botryobasidium botryosum (strain FD-172 SS1)</name>
    <dbReference type="NCBI Taxonomy" id="930990"/>
    <lineage>
        <taxon>Eukaryota</taxon>
        <taxon>Fungi</taxon>
        <taxon>Dikarya</taxon>
        <taxon>Basidiomycota</taxon>
        <taxon>Agaricomycotina</taxon>
        <taxon>Agaricomycetes</taxon>
        <taxon>Cantharellales</taxon>
        <taxon>Botryobasidiaceae</taxon>
        <taxon>Botryobasidium</taxon>
    </lineage>
</organism>
<keyword evidence="3" id="KW-0547">Nucleotide-binding</keyword>
<evidence type="ECO:0000256" key="4">
    <source>
        <dbReference type="SAM" id="MobiDB-lite"/>
    </source>
</evidence>
<feature type="region of interest" description="Disordered" evidence="4">
    <location>
        <begin position="677"/>
        <end position="707"/>
    </location>
</feature>
<dbReference type="PRINTS" id="PR01607">
    <property type="entry name" value="APYRASEFAMLY"/>
</dbReference>
<dbReference type="InterPro" id="IPR004843">
    <property type="entry name" value="Calcineurin-like_PHP"/>
</dbReference>
<dbReference type="InterPro" id="IPR008334">
    <property type="entry name" value="5'-Nucleotdase_C"/>
</dbReference>
<dbReference type="PANTHER" id="PTHR11575">
    <property type="entry name" value="5'-NUCLEOTIDASE-RELATED"/>
    <property type="match status" value="1"/>
</dbReference>
<dbReference type="Pfam" id="PF02872">
    <property type="entry name" value="5_nucleotid_C"/>
    <property type="match status" value="1"/>
</dbReference>
<name>A0A067MRP6_BOTB1</name>
<feature type="compositionally biased region" description="Basic and acidic residues" evidence="4">
    <location>
        <begin position="698"/>
        <end position="707"/>
    </location>
</feature>
<dbReference type="InParanoid" id="A0A067MRP6"/>
<dbReference type="EMBL" id="KL198038">
    <property type="protein sequence ID" value="KDQ14261.1"/>
    <property type="molecule type" value="Genomic_DNA"/>
</dbReference>
<evidence type="ECO:0000256" key="3">
    <source>
        <dbReference type="RuleBase" id="RU362119"/>
    </source>
</evidence>
<dbReference type="STRING" id="930990.A0A067MRP6"/>
<keyword evidence="8" id="KW-1185">Reference proteome</keyword>
<dbReference type="InterPro" id="IPR029052">
    <property type="entry name" value="Metallo-depent_PP-like"/>
</dbReference>
<dbReference type="Gene3D" id="3.90.780.10">
    <property type="entry name" value="5'-Nucleotidase, C-terminal domain"/>
    <property type="match status" value="1"/>
</dbReference>
<dbReference type="PANTHER" id="PTHR11575:SF48">
    <property type="entry name" value="5'-NUCLEOTIDASE"/>
    <property type="match status" value="1"/>
</dbReference>
<dbReference type="SUPFAM" id="SSF56300">
    <property type="entry name" value="Metallo-dependent phosphatases"/>
    <property type="match status" value="1"/>
</dbReference>
<proteinExistence type="inferred from homology"/>
<evidence type="ECO:0008006" key="9">
    <source>
        <dbReference type="Google" id="ProtNLM"/>
    </source>
</evidence>
<evidence type="ECO:0000259" key="5">
    <source>
        <dbReference type="Pfam" id="PF00149"/>
    </source>
</evidence>
<gene>
    <name evidence="7" type="ORF">BOTBODRAFT_347145</name>
</gene>
<dbReference type="HOGENOM" id="CLU_005854_1_1_1"/>
<sequence>MATSDTNIRELRILHFNDIYKIREQEHADSGSTFDVTHFAGALKRVQSDWPQKDDGLVLFSGDIFSPSLDSVITRGSHMVPIIHQLGIDAAVPGNHEFDYGYAQLCKNVLARKDHEKDPWILTNMLDTNENPGPDEARRKFLSEVFPPFKIFDKAGIKVGIIGLVGDWIASVGGWPEFIRYENIVKFAKDFAVLLRREHCCNIVIALTHSRLADDIALADALFVKADSPDQEDVIDLILGGHDHEYYIGRGIEPEYCQGFQPEASRLKKAETSDYPARIIKSGTDFREFSEVTLEFGHRPNATVRRTVIKSVTVKRIEVTPSEPQCPEMKVVYDKIIGLLGQEDRVPLCRTGNSWDLHNVRIKETAFGNWLADETLKVFKGYDAQGVFLASGCLRGEKEIHAPKNITVNDIREILLFPDPIVVIKLEGSKIWQAFEHGLDSLGAGPFPVFSGFTVEWNSKNPKGQRISSLLLGGQPVKNDNTSYKIATQTWLQKGQDGYTMFKGTKPINPDSGVLLISVIFEHFLESSRDRLAKLREETNQLAQRAGDPEWQTPGKYWSGYGMASAVTLPSWEDSGNIGNWDIIGDMFTELGHQIFSAFQEQQPPRPPSPPPDAIASLEAAALVPFPVLSSIFTAYQTMFSSVDSSTDQWASIEDGVKSIGELLGEVLDAIVSEGKEGTVQAGPKTEPAPFELPPIDGRLHDTSGSN</sequence>